<dbReference type="EMBL" id="DVHL01000040">
    <property type="protein sequence ID" value="HIR66198.1"/>
    <property type="molecule type" value="Genomic_DNA"/>
</dbReference>
<dbReference type="SUPFAM" id="SSF50331">
    <property type="entry name" value="MOP-like"/>
    <property type="match status" value="1"/>
</dbReference>
<feature type="domain" description="ABC transporter" evidence="4">
    <location>
        <begin position="4"/>
        <end position="235"/>
    </location>
</feature>
<dbReference type="PROSITE" id="PS00211">
    <property type="entry name" value="ABC_TRANSPORTER_1"/>
    <property type="match status" value="1"/>
</dbReference>
<name>A0A9D1E4G6_9BACT</name>
<gene>
    <name evidence="5" type="primary">ugpC</name>
    <name evidence="5" type="ORF">IAC95_04910</name>
</gene>
<dbReference type="PANTHER" id="PTHR43875:SF1">
    <property type="entry name" value="OSMOPROTECTIVE COMPOUNDS UPTAKE ATP-BINDING PROTEIN GGTA"/>
    <property type="match status" value="1"/>
</dbReference>
<dbReference type="PROSITE" id="PS50893">
    <property type="entry name" value="ABC_TRANSPORTER_2"/>
    <property type="match status" value="1"/>
</dbReference>
<evidence type="ECO:0000256" key="1">
    <source>
        <dbReference type="ARBA" id="ARBA00022448"/>
    </source>
</evidence>
<dbReference type="InterPro" id="IPR047641">
    <property type="entry name" value="ABC_transpr_MalK/UgpC-like"/>
</dbReference>
<dbReference type="GO" id="GO:0055052">
    <property type="term" value="C:ATP-binding cassette (ABC) transporter complex, substrate-binding subunit-containing"/>
    <property type="evidence" value="ECO:0007669"/>
    <property type="project" value="TreeGrafter"/>
</dbReference>
<proteinExistence type="predicted"/>
<keyword evidence="1" id="KW-0813">Transport</keyword>
<dbReference type="InterPro" id="IPR003439">
    <property type="entry name" value="ABC_transporter-like_ATP-bd"/>
</dbReference>
<dbReference type="GO" id="GO:0005524">
    <property type="term" value="F:ATP binding"/>
    <property type="evidence" value="ECO:0007669"/>
    <property type="project" value="UniProtKB-KW"/>
</dbReference>
<dbReference type="Gene3D" id="2.40.50.100">
    <property type="match status" value="1"/>
</dbReference>
<comment type="caution">
    <text evidence="5">The sequence shown here is derived from an EMBL/GenBank/DDBJ whole genome shotgun (WGS) entry which is preliminary data.</text>
</comment>
<dbReference type="GO" id="GO:0016887">
    <property type="term" value="F:ATP hydrolysis activity"/>
    <property type="evidence" value="ECO:0007669"/>
    <property type="project" value="InterPro"/>
</dbReference>
<dbReference type="InterPro" id="IPR003593">
    <property type="entry name" value="AAA+_ATPase"/>
</dbReference>
<dbReference type="InterPro" id="IPR017871">
    <property type="entry name" value="ABC_transporter-like_CS"/>
</dbReference>
<evidence type="ECO:0000313" key="5">
    <source>
        <dbReference type="EMBL" id="HIR66198.1"/>
    </source>
</evidence>
<dbReference type="InterPro" id="IPR012340">
    <property type="entry name" value="NA-bd_OB-fold"/>
</dbReference>
<sequence length="645" mass="71304">MASLQLNHIYKVYPNGVKAVNDFCMDIADKEFIVFVGPSGCGKSTTLRMIAGLEDITAGELRIGDVVVNDMEPKDRDIAMVFQNYALYPHMTVYDNMAFGLRLRKVPKEEIDRKVKEAARILGITDYLDRKPKAMSGGQRQRVALGRAIVREPKVFLLDEPLSNLDAKLRTAMRSEISKLHHKLQTTFIYVTHDQVEAMTMGTRIVVMKDGFVQQIDTPRNLYRFPGNKFVAGFIGTPQMNFFDGKLLLHDGVVRVTFDNTDVSLDVPATYFHKADRSYLNGDKPVTIGLRAEHISVDPNRYPFKAKCRVSHTEELGTDCQVYADFNIQSEETVAESPTRVIVKAPAGSYYDVDEIIEVSLDMSHLHVFDAETENTIAPRIPKEVVVEGVVTKNSLSVLGEKIALPEAIRVEDGKYSVVIPTTAVTLGGKITANVVDEEDVNKQRLVHLQLGDTILFAIVDNDATVGEKVKIDIDLKQITLKRGEEVVVAPLECTNSLAGKVSKHKCVVEKEIKGKMKKINDLAFTLDVADAKFECPRNLAMRLVNGGGQDIFNKQLELQFDAYSTEVVDAGDSVVGITAQVESVLDYGAEKFLRCKVGESTVNIVVGVQLSEKIAAEGVPSAVKLVLDVDSLAIIEVDRGIRLA</sequence>
<dbReference type="InterPro" id="IPR027417">
    <property type="entry name" value="P-loop_NTPase"/>
</dbReference>
<dbReference type="Gene3D" id="3.40.50.300">
    <property type="entry name" value="P-loop containing nucleotide triphosphate hydrolases"/>
    <property type="match status" value="1"/>
</dbReference>
<keyword evidence="3 5" id="KW-0067">ATP-binding</keyword>
<dbReference type="GO" id="GO:0140359">
    <property type="term" value="F:ABC-type transporter activity"/>
    <property type="evidence" value="ECO:0007669"/>
    <property type="project" value="InterPro"/>
</dbReference>
<evidence type="ECO:0000256" key="3">
    <source>
        <dbReference type="ARBA" id="ARBA00022840"/>
    </source>
</evidence>
<dbReference type="Gene3D" id="2.40.50.140">
    <property type="entry name" value="Nucleic acid-binding proteins"/>
    <property type="match status" value="1"/>
</dbReference>
<evidence type="ECO:0000259" key="4">
    <source>
        <dbReference type="PROSITE" id="PS50893"/>
    </source>
</evidence>
<dbReference type="InterPro" id="IPR008995">
    <property type="entry name" value="Mo/tungstate-bd_C_term_dom"/>
</dbReference>
<accession>A0A9D1E4G6</accession>
<dbReference type="SMART" id="SM00382">
    <property type="entry name" value="AAA"/>
    <property type="match status" value="1"/>
</dbReference>
<dbReference type="NCBIfam" id="NF008653">
    <property type="entry name" value="PRK11650.1"/>
    <property type="match status" value="1"/>
</dbReference>
<dbReference type="AlphaFoldDB" id="A0A9D1E4G6"/>
<dbReference type="PANTHER" id="PTHR43875">
    <property type="entry name" value="MALTODEXTRIN IMPORT ATP-BINDING PROTEIN MSMX"/>
    <property type="match status" value="1"/>
</dbReference>
<dbReference type="InterPro" id="IPR015855">
    <property type="entry name" value="ABC_transpr_MalK-like"/>
</dbReference>
<dbReference type="InterPro" id="IPR040582">
    <property type="entry name" value="OB_MalK-like"/>
</dbReference>
<dbReference type="SUPFAM" id="SSF52540">
    <property type="entry name" value="P-loop containing nucleoside triphosphate hydrolases"/>
    <property type="match status" value="1"/>
</dbReference>
<dbReference type="CDD" id="cd03301">
    <property type="entry name" value="ABC_MalK_N"/>
    <property type="match status" value="1"/>
</dbReference>
<reference evidence="5" key="2">
    <citation type="journal article" date="2021" name="PeerJ">
        <title>Extensive microbial diversity within the chicken gut microbiome revealed by metagenomics and culture.</title>
        <authorList>
            <person name="Gilroy R."/>
            <person name="Ravi A."/>
            <person name="Getino M."/>
            <person name="Pursley I."/>
            <person name="Horton D.L."/>
            <person name="Alikhan N.F."/>
            <person name="Baker D."/>
            <person name="Gharbi K."/>
            <person name="Hall N."/>
            <person name="Watson M."/>
            <person name="Adriaenssens E.M."/>
            <person name="Foster-Nyarko E."/>
            <person name="Jarju S."/>
            <person name="Secka A."/>
            <person name="Antonio M."/>
            <person name="Oren A."/>
            <person name="Chaudhuri R.R."/>
            <person name="La Ragione R."/>
            <person name="Hildebrand F."/>
            <person name="Pallen M.J."/>
        </authorList>
    </citation>
    <scope>NUCLEOTIDE SEQUENCE</scope>
    <source>
        <strain evidence="5">CHK121-14286</strain>
    </source>
</reference>
<dbReference type="FunFam" id="3.40.50.300:FF:000042">
    <property type="entry name" value="Maltose/maltodextrin ABC transporter, ATP-binding protein"/>
    <property type="match status" value="1"/>
</dbReference>
<evidence type="ECO:0000256" key="2">
    <source>
        <dbReference type="ARBA" id="ARBA00022741"/>
    </source>
</evidence>
<evidence type="ECO:0000313" key="6">
    <source>
        <dbReference type="Proteomes" id="UP000824200"/>
    </source>
</evidence>
<dbReference type="Pfam" id="PF17912">
    <property type="entry name" value="OB_MalK"/>
    <property type="match status" value="1"/>
</dbReference>
<keyword evidence="2" id="KW-0547">Nucleotide-binding</keyword>
<dbReference type="Pfam" id="PF00005">
    <property type="entry name" value="ABC_tran"/>
    <property type="match status" value="1"/>
</dbReference>
<reference evidence="5" key="1">
    <citation type="submission" date="2020-10" db="EMBL/GenBank/DDBJ databases">
        <authorList>
            <person name="Gilroy R."/>
        </authorList>
    </citation>
    <scope>NUCLEOTIDE SEQUENCE</scope>
    <source>
        <strain evidence="5">CHK121-14286</strain>
    </source>
</reference>
<protein>
    <submittedName>
        <fullName evidence="5">Sn-glycerol-3-phosphate ABC transporter ATP-binding protein UgpC</fullName>
    </submittedName>
</protein>
<organism evidence="5 6">
    <name type="scientific">Candidatus Fimimonas gallinarum</name>
    <dbReference type="NCBI Taxonomy" id="2840821"/>
    <lineage>
        <taxon>Bacteria</taxon>
        <taxon>Pseudomonadati</taxon>
        <taxon>Myxococcota</taxon>
        <taxon>Myxococcia</taxon>
        <taxon>Myxococcales</taxon>
        <taxon>Cystobacterineae</taxon>
        <taxon>Myxococcaceae</taxon>
        <taxon>Myxococcaceae incertae sedis</taxon>
        <taxon>Candidatus Fimimonas</taxon>
    </lineage>
</organism>
<dbReference type="Proteomes" id="UP000824200">
    <property type="component" value="Unassembled WGS sequence"/>
</dbReference>
<dbReference type="GO" id="GO:0008643">
    <property type="term" value="P:carbohydrate transport"/>
    <property type="evidence" value="ECO:0007669"/>
    <property type="project" value="InterPro"/>
</dbReference>